<comment type="caution">
    <text evidence="1">The sequence shown here is derived from an EMBL/GenBank/DDBJ whole genome shotgun (WGS) entry which is preliminary data.</text>
</comment>
<feature type="non-terminal residue" evidence="1">
    <location>
        <position position="65"/>
    </location>
</feature>
<evidence type="ECO:0000313" key="2">
    <source>
        <dbReference type="Proteomes" id="UP000789920"/>
    </source>
</evidence>
<organism evidence="1 2">
    <name type="scientific">Racocetra persica</name>
    <dbReference type="NCBI Taxonomy" id="160502"/>
    <lineage>
        <taxon>Eukaryota</taxon>
        <taxon>Fungi</taxon>
        <taxon>Fungi incertae sedis</taxon>
        <taxon>Mucoromycota</taxon>
        <taxon>Glomeromycotina</taxon>
        <taxon>Glomeromycetes</taxon>
        <taxon>Diversisporales</taxon>
        <taxon>Gigasporaceae</taxon>
        <taxon>Racocetra</taxon>
    </lineage>
</organism>
<gene>
    <name evidence="1" type="ORF">RPERSI_LOCUS33976</name>
</gene>
<feature type="non-terminal residue" evidence="1">
    <location>
        <position position="1"/>
    </location>
</feature>
<protein>
    <submittedName>
        <fullName evidence="1">36636_t:CDS:1</fullName>
    </submittedName>
</protein>
<evidence type="ECO:0000313" key="1">
    <source>
        <dbReference type="EMBL" id="CAG8846120.1"/>
    </source>
</evidence>
<reference evidence="1" key="1">
    <citation type="submission" date="2021-06" db="EMBL/GenBank/DDBJ databases">
        <authorList>
            <person name="Kallberg Y."/>
            <person name="Tangrot J."/>
            <person name="Rosling A."/>
        </authorList>
    </citation>
    <scope>NUCLEOTIDE SEQUENCE</scope>
    <source>
        <strain evidence="1">MA461A</strain>
    </source>
</reference>
<sequence>YWEHVCTASRPSLLGFLKYRKSKIVDPLNKDEEHSLYLDSLKVIGSHYTTGVNFQIVDAVISKLK</sequence>
<name>A0ACA9SSE4_9GLOM</name>
<proteinExistence type="predicted"/>
<dbReference type="Proteomes" id="UP000789920">
    <property type="component" value="Unassembled WGS sequence"/>
</dbReference>
<dbReference type="EMBL" id="CAJVQC010149798">
    <property type="protein sequence ID" value="CAG8846120.1"/>
    <property type="molecule type" value="Genomic_DNA"/>
</dbReference>
<accession>A0ACA9SSE4</accession>
<keyword evidence="2" id="KW-1185">Reference proteome</keyword>